<name>A0A814N651_ADIRI</name>
<evidence type="ECO:0000313" key="2">
    <source>
        <dbReference type="EMBL" id="CAF1087247.1"/>
    </source>
</evidence>
<evidence type="ECO:0008006" key="4">
    <source>
        <dbReference type="Google" id="ProtNLM"/>
    </source>
</evidence>
<evidence type="ECO:0000313" key="3">
    <source>
        <dbReference type="Proteomes" id="UP000663828"/>
    </source>
</evidence>
<dbReference type="Pfam" id="PF00378">
    <property type="entry name" value="ECH_1"/>
    <property type="match status" value="1"/>
</dbReference>
<dbReference type="Proteomes" id="UP000663828">
    <property type="component" value="Unassembled WGS sequence"/>
</dbReference>
<dbReference type="PANTHER" id="PTHR43802:SF1">
    <property type="entry name" value="IP11341P-RELATED"/>
    <property type="match status" value="1"/>
</dbReference>
<dbReference type="SUPFAM" id="SSF52096">
    <property type="entry name" value="ClpP/crotonase"/>
    <property type="match status" value="1"/>
</dbReference>
<dbReference type="EMBL" id="CAJNOR010001156">
    <property type="protein sequence ID" value="CAF1087247.1"/>
    <property type="molecule type" value="Genomic_DNA"/>
</dbReference>
<comment type="similarity">
    <text evidence="1">Belongs to the enoyl-CoA hydratase/isomerase family.</text>
</comment>
<dbReference type="InterPro" id="IPR029045">
    <property type="entry name" value="ClpP/crotonase-like_dom_sf"/>
</dbReference>
<dbReference type="InterPro" id="IPR001753">
    <property type="entry name" value="Enoyl-CoA_hydra/iso"/>
</dbReference>
<dbReference type="CDD" id="cd06558">
    <property type="entry name" value="crotonase-like"/>
    <property type="match status" value="1"/>
</dbReference>
<dbReference type="Gene3D" id="3.90.226.10">
    <property type="entry name" value="2-enoyl-CoA Hydratase, Chain A, domain 1"/>
    <property type="match status" value="1"/>
</dbReference>
<evidence type="ECO:0000256" key="1">
    <source>
        <dbReference type="ARBA" id="ARBA00005254"/>
    </source>
</evidence>
<dbReference type="AlphaFoldDB" id="A0A814N651"/>
<accession>A0A814N651</accession>
<protein>
    <recommendedName>
        <fullName evidence="4">Enoyl-CoA hydratase</fullName>
    </recommendedName>
</protein>
<reference evidence="2" key="1">
    <citation type="submission" date="2021-02" db="EMBL/GenBank/DDBJ databases">
        <authorList>
            <person name="Nowell W R."/>
        </authorList>
    </citation>
    <scope>NUCLEOTIDE SEQUENCE</scope>
</reference>
<sequence>MVKLNYFTRVLSHISCQRRSLSTINYKVQNRIAYITLNRPEVLNSINDLMPKELSICVEKANGDSTVHVIVLAGEGKAFCSGYDLTYYAQLKNEKAVQEMPWDPMKDYTSMKENTEHFMSLFRSSKPTICKVHGDALAGGSDIALCCDIILMANEARIGYMPARVWGCPTTAMWIYRVGVEKAKRILLTGDKITGIEAEKLGLVLKSVPREELSDEVEKLVRRMATVPINQLIMQKLLINQVLEIMGLRTTQMFATLFDGIARHSPEGMAFKRRSETVGWKTAVKERDSGTYDWTADKPLLEQKN</sequence>
<proteinExistence type="inferred from homology"/>
<dbReference type="PANTHER" id="PTHR43802">
    <property type="entry name" value="ENOYL-COA HYDRATASE"/>
    <property type="match status" value="1"/>
</dbReference>
<comment type="caution">
    <text evidence="2">The sequence shown here is derived from an EMBL/GenBank/DDBJ whole genome shotgun (WGS) entry which is preliminary data.</text>
</comment>
<dbReference type="NCBIfam" id="NF006128">
    <property type="entry name" value="PRK08272.1"/>
    <property type="match status" value="1"/>
</dbReference>
<organism evidence="2 3">
    <name type="scientific">Adineta ricciae</name>
    <name type="common">Rotifer</name>
    <dbReference type="NCBI Taxonomy" id="249248"/>
    <lineage>
        <taxon>Eukaryota</taxon>
        <taxon>Metazoa</taxon>
        <taxon>Spiralia</taxon>
        <taxon>Gnathifera</taxon>
        <taxon>Rotifera</taxon>
        <taxon>Eurotatoria</taxon>
        <taxon>Bdelloidea</taxon>
        <taxon>Adinetida</taxon>
        <taxon>Adinetidae</taxon>
        <taxon>Adineta</taxon>
    </lineage>
</organism>
<keyword evidence="3" id="KW-1185">Reference proteome</keyword>
<gene>
    <name evidence="2" type="ORF">XAT740_LOCUS17642</name>
</gene>